<organism evidence="3 4">
    <name type="scientific">Monilinia laxa</name>
    <name type="common">Brown rot fungus</name>
    <name type="synonym">Sclerotinia laxa</name>
    <dbReference type="NCBI Taxonomy" id="61186"/>
    <lineage>
        <taxon>Eukaryota</taxon>
        <taxon>Fungi</taxon>
        <taxon>Dikarya</taxon>
        <taxon>Ascomycota</taxon>
        <taxon>Pezizomycotina</taxon>
        <taxon>Leotiomycetes</taxon>
        <taxon>Helotiales</taxon>
        <taxon>Sclerotiniaceae</taxon>
        <taxon>Monilinia</taxon>
    </lineage>
</organism>
<feature type="transmembrane region" description="Helical" evidence="2">
    <location>
        <begin position="784"/>
        <end position="807"/>
    </location>
</feature>
<dbReference type="PANTHER" id="PTHR37544:SF3">
    <property type="entry name" value="SPRAY"/>
    <property type="match status" value="1"/>
</dbReference>
<keyword evidence="2" id="KW-0812">Transmembrane</keyword>
<feature type="transmembrane region" description="Helical" evidence="2">
    <location>
        <begin position="476"/>
        <end position="503"/>
    </location>
</feature>
<gene>
    <name evidence="3" type="ORF">EYC80_008496</name>
</gene>
<dbReference type="OrthoDB" id="3248909at2759"/>
<evidence type="ECO:0000256" key="1">
    <source>
        <dbReference type="SAM" id="MobiDB-lite"/>
    </source>
</evidence>
<feature type="transmembrane region" description="Helical" evidence="2">
    <location>
        <begin position="523"/>
        <end position="544"/>
    </location>
</feature>
<evidence type="ECO:0000313" key="4">
    <source>
        <dbReference type="Proteomes" id="UP000326757"/>
    </source>
</evidence>
<evidence type="ECO:0000313" key="3">
    <source>
        <dbReference type="EMBL" id="KAB8290859.1"/>
    </source>
</evidence>
<evidence type="ECO:0000256" key="2">
    <source>
        <dbReference type="SAM" id="Phobius"/>
    </source>
</evidence>
<comment type="caution">
    <text evidence="3">The sequence shown here is derived from an EMBL/GenBank/DDBJ whole genome shotgun (WGS) entry which is preliminary data.</text>
</comment>
<feature type="transmembrane region" description="Helical" evidence="2">
    <location>
        <begin position="670"/>
        <end position="693"/>
    </location>
</feature>
<dbReference type="Proteomes" id="UP000326757">
    <property type="component" value="Unassembled WGS sequence"/>
</dbReference>
<keyword evidence="4" id="KW-1185">Reference proteome</keyword>
<reference evidence="3 4" key="1">
    <citation type="submission" date="2019-06" db="EMBL/GenBank/DDBJ databases">
        <title>Genome Sequence of the Brown Rot Fungal Pathogen Monilinia laxa.</title>
        <authorList>
            <person name="De Miccolis Angelini R.M."/>
            <person name="Landi L."/>
            <person name="Abate D."/>
            <person name="Pollastro S."/>
            <person name="Romanazzi G."/>
            <person name="Faretra F."/>
        </authorList>
    </citation>
    <scope>NUCLEOTIDE SEQUENCE [LARGE SCALE GENOMIC DNA]</scope>
    <source>
        <strain evidence="3 4">Mlax316</strain>
    </source>
</reference>
<dbReference type="PANTHER" id="PTHR37544">
    <property type="entry name" value="SPRAY-RELATED"/>
    <property type="match status" value="1"/>
</dbReference>
<protein>
    <submittedName>
        <fullName evidence="3">Uncharacterized protein</fullName>
    </submittedName>
</protein>
<feature type="compositionally biased region" description="Polar residues" evidence="1">
    <location>
        <begin position="38"/>
        <end position="53"/>
    </location>
</feature>
<feature type="transmembrane region" description="Helical" evidence="2">
    <location>
        <begin position="364"/>
        <end position="384"/>
    </location>
</feature>
<accession>A0A5N6JQG4</accession>
<dbReference type="AlphaFoldDB" id="A0A5N6JQG4"/>
<feature type="transmembrane region" description="Helical" evidence="2">
    <location>
        <begin position="731"/>
        <end position="753"/>
    </location>
</feature>
<dbReference type="EMBL" id="VIGI01000016">
    <property type="protein sequence ID" value="KAB8290859.1"/>
    <property type="molecule type" value="Genomic_DNA"/>
</dbReference>
<sequence>MVGPAIQHITSRFLHAALNINGEKSGPPYARNKRHTRNQSSLASTFSPTSEASFLSGEGDEVDISHVPLSAHMLTPLGSLDASTKNNRKSLFLPETFRKGPVSPTQKSFKLFSRRASSYTSSTTDSSKDISKSQAAQKRFSQRKSLLKHSRDASIPEEDLDLNLLSAAIPMGFQVTTHDKTASEATEYEDVPMISSMGIPFDLSMFHEPMNHQTITPEMRQQINRQEAAGILTGGLGAGFTPDSSITSTDLMAEQSQSVNNASRLSRRLTLRNGLSRTATLKNVAQNEANRRGEVIEVIVQNPNDAPVDISSFAGHTGGTNKANLDFDNMDSLPQHTHKKGTFKSTNVKVFYPQANWKPFSMRAPYLTALIIISVILGAAEEYLYQKSRKSPLYSFTSPGAMKTWDYFCFKYLPTLVAVTFGVLWQITDFEVKRLEPYYQLSKEGGALAAESINVDYITFFNVLRPFRALLFKHYAVAVSSIATLLAVSLVPTLQSASVVLIPSRAERKADPSVLKGIVINGSWSRLLSITLWLCAVFGCVLLWQLERRPSGLIADVKGVAGIAAMANRSHILMDFKDMDTATPDMIHQKLKAHRYTLRNSSLAPEDSIILTQADKDKYDHHQHNDENPHPLFLRLIAGIPFIISMMLFTILIPIILFTPANIITDKAPWLLTLGAVSIKLCWGSLETAIRMIEPFYILSRRHASPKALTLDYTAMAFGWLPIRAFLNGHYLVALVGLGSVLAEVLTVCVTSFSTVTGNDFTSNKPSSQQNSGLDSGEETFASFWASFFLALIILICLTAISILSYARRRHPFLPRQPSSIASILAFIYQSKMLYDFVGTEKLNNREMEEKLVRIGKRYGLGWFKGRDGEMHCGVDEEELTSCYKHGQNEKAVGMPWSTNWQDY</sequence>
<dbReference type="InterPro" id="IPR021840">
    <property type="entry name" value="DUF3433"/>
</dbReference>
<feature type="transmembrane region" description="Helical" evidence="2">
    <location>
        <begin position="632"/>
        <end position="658"/>
    </location>
</feature>
<feature type="transmembrane region" description="Helical" evidence="2">
    <location>
        <begin position="405"/>
        <end position="427"/>
    </location>
</feature>
<dbReference type="Pfam" id="PF11915">
    <property type="entry name" value="DUF3433"/>
    <property type="match status" value="2"/>
</dbReference>
<keyword evidence="2" id="KW-1133">Transmembrane helix</keyword>
<proteinExistence type="predicted"/>
<feature type="region of interest" description="Disordered" evidence="1">
    <location>
        <begin position="24"/>
        <end position="58"/>
    </location>
</feature>
<keyword evidence="2" id="KW-0472">Membrane</keyword>
<name>A0A5N6JQG4_MONLA</name>